<proteinExistence type="predicted"/>
<reference evidence="2 3" key="1">
    <citation type="journal article" date="2013" name="Genome Announc.">
        <title>Draft genome sequences for three mercury-methylating, sulfate-reducing bacteria.</title>
        <authorList>
            <person name="Brown S.D."/>
            <person name="Hurt R.A.Jr."/>
            <person name="Gilmour C.C."/>
            <person name="Elias D.A."/>
        </authorList>
    </citation>
    <scope>NUCLEOTIDE SEQUENCE [LARGE SCALE GENOMIC DNA]</scope>
    <source>
        <strain evidence="2 3">DSM 16529</strain>
    </source>
</reference>
<dbReference type="AlphaFoldDB" id="S7UH27"/>
<evidence type="ECO:0000313" key="3">
    <source>
        <dbReference type="Proteomes" id="UP000014975"/>
    </source>
</evidence>
<sequence length="248" mass="27073">MTRHPCISGLLKFSALAAAVAFLCFSPGVALAAPPAGNGSPGDATAQAADEPSQGVGSRAWASLLAARLYAQVALEADELAKAYERDLERIGWYRLLNAERLRADPDLSRGRVIAVEAAALADQYRERSLAMLSRGEERIKELTGDEAAQKRLLAAFGRHEAEARADVAEGWRLEAKVLDAFAAVVDFLAETRGRWTIPEKTLTFARGEDLNRYRSLLDDANRATQAQDAFQSQIRSKAWQAFLEALK</sequence>
<protein>
    <submittedName>
        <fullName evidence="2">Uncharacterized protein</fullName>
    </submittedName>
</protein>
<gene>
    <name evidence="2" type="ORF">dsat_0882</name>
</gene>
<feature type="signal peptide" evidence="1">
    <location>
        <begin position="1"/>
        <end position="32"/>
    </location>
</feature>
<comment type="caution">
    <text evidence="2">The sequence shown here is derived from an EMBL/GenBank/DDBJ whole genome shotgun (WGS) entry which is preliminary data.</text>
</comment>
<dbReference type="OrthoDB" id="9869760at2"/>
<name>S7UH27_9BACT</name>
<dbReference type="eggNOG" id="ENOG5032FY5">
    <property type="taxonomic scope" value="Bacteria"/>
</dbReference>
<keyword evidence="1" id="KW-0732">Signal</keyword>
<dbReference type="RefSeq" id="WP_020887579.1">
    <property type="nucleotide sequence ID" value="NZ_ATHI01000028.1"/>
</dbReference>
<feature type="chain" id="PRO_5004557595" evidence="1">
    <location>
        <begin position="33"/>
        <end position="248"/>
    </location>
</feature>
<organism evidence="2 3">
    <name type="scientific">Alkalidesulfovibrio alkalitolerans DSM 16529</name>
    <dbReference type="NCBI Taxonomy" id="1121439"/>
    <lineage>
        <taxon>Bacteria</taxon>
        <taxon>Pseudomonadati</taxon>
        <taxon>Thermodesulfobacteriota</taxon>
        <taxon>Desulfovibrionia</taxon>
        <taxon>Desulfovibrionales</taxon>
        <taxon>Desulfovibrionaceae</taxon>
        <taxon>Alkalidesulfovibrio</taxon>
    </lineage>
</organism>
<dbReference type="STRING" id="1121439.dsat_0882"/>
<dbReference type="Proteomes" id="UP000014975">
    <property type="component" value="Unassembled WGS sequence"/>
</dbReference>
<evidence type="ECO:0000256" key="1">
    <source>
        <dbReference type="SAM" id="SignalP"/>
    </source>
</evidence>
<evidence type="ECO:0000313" key="2">
    <source>
        <dbReference type="EMBL" id="EPR31558.1"/>
    </source>
</evidence>
<dbReference type="EMBL" id="ATHI01000028">
    <property type="protein sequence ID" value="EPR31558.1"/>
    <property type="molecule type" value="Genomic_DNA"/>
</dbReference>
<keyword evidence="3" id="KW-1185">Reference proteome</keyword>
<dbReference type="PATRIC" id="fig|1121439.3.peg.2251"/>
<accession>S7UH27</accession>